<dbReference type="GO" id="GO:0005524">
    <property type="term" value="F:ATP binding"/>
    <property type="evidence" value="ECO:0007669"/>
    <property type="project" value="UniProtKB-KW"/>
</dbReference>
<reference evidence="3" key="1">
    <citation type="submission" date="2021-07" db="EMBL/GenBank/DDBJ databases">
        <title>Genome Resource of American Ginseng Black Spot Pathogen Alternaria panax.</title>
        <authorList>
            <person name="Qiu C."/>
            <person name="Wang W."/>
            <person name="Liu Z."/>
        </authorList>
    </citation>
    <scope>NUCLEOTIDE SEQUENCE</scope>
    <source>
        <strain evidence="3">BNCC115425</strain>
    </source>
</reference>
<sequence>MASEIVVGIDFGTTYSGVSWAINGINKIHLISDWPNPKGGNTNFEKVPTIISYADGKPLDWGYNVDVLGRDPKFQWFKLLLDAKQATGKGLVTKSRDLLGTLDKSAEDVAADYLRLLWQYTKEHIERIEGATWEKIYSLRVVLTVPAIWSAIAKEKTLRAAKTAGLPDDIELVSEPEAAALAILKEKDQEKKLEVGDSFVVCDCGGGTVDLISYKITGLNPLRVEECAMGDGDQCGSVFLDEAFVKWVQTIVGEREYGELKDKAKARMLREFEEGVKRCYNGDSKVYTVELPGVEDNSSEGIDDDQIKIKPTTLQTLFDHVINKIMVLVDRQIDTSLDNGQPIKAVLLVGGFGTSKYVHKRLKNAHGGGGGIEILQATGGWSAICRGATLRGLELSAHSDSKPTTVSARIARFSYGNCWDVRFDASRGHQDIDRKKRPDGWYAGSQMNWLITKGDRLEEGRKIHLSVGSDVQVGFWDSGTSRNSVR</sequence>
<dbReference type="InterPro" id="IPR043129">
    <property type="entry name" value="ATPase_NBD"/>
</dbReference>
<gene>
    <name evidence="3" type="ORF">G6011_07519</name>
</gene>
<dbReference type="GO" id="GO:0140662">
    <property type="term" value="F:ATP-dependent protein folding chaperone"/>
    <property type="evidence" value="ECO:0007669"/>
    <property type="project" value="InterPro"/>
</dbReference>
<evidence type="ECO:0008006" key="5">
    <source>
        <dbReference type="Google" id="ProtNLM"/>
    </source>
</evidence>
<dbReference type="SUPFAM" id="SSF53067">
    <property type="entry name" value="Actin-like ATPase domain"/>
    <property type="match status" value="2"/>
</dbReference>
<organism evidence="3 4">
    <name type="scientific">Alternaria panax</name>
    <dbReference type="NCBI Taxonomy" id="48097"/>
    <lineage>
        <taxon>Eukaryota</taxon>
        <taxon>Fungi</taxon>
        <taxon>Dikarya</taxon>
        <taxon>Ascomycota</taxon>
        <taxon>Pezizomycotina</taxon>
        <taxon>Dothideomycetes</taxon>
        <taxon>Pleosporomycetidae</taxon>
        <taxon>Pleosporales</taxon>
        <taxon>Pleosporineae</taxon>
        <taxon>Pleosporaceae</taxon>
        <taxon>Alternaria</taxon>
        <taxon>Alternaria sect. Panax</taxon>
    </lineage>
</organism>
<dbReference type="PANTHER" id="PTHR14187:SF5">
    <property type="entry name" value="HEAT SHOCK 70 KDA PROTEIN 12A"/>
    <property type="match status" value="1"/>
</dbReference>
<dbReference type="InterPro" id="IPR013126">
    <property type="entry name" value="Hsp_70_fam"/>
</dbReference>
<evidence type="ECO:0000313" key="3">
    <source>
        <dbReference type="EMBL" id="KAG9188814.1"/>
    </source>
</evidence>
<dbReference type="AlphaFoldDB" id="A0AAD4FE39"/>
<protein>
    <recommendedName>
        <fullName evidence="5">Actin-like ATPase domain-containing protein</fullName>
    </recommendedName>
</protein>
<keyword evidence="2" id="KW-0067">ATP-binding</keyword>
<dbReference type="CDD" id="cd10170">
    <property type="entry name" value="ASKHA_NBD_HSP70"/>
    <property type="match status" value="1"/>
</dbReference>
<accession>A0AAD4FE39</accession>
<keyword evidence="4" id="KW-1185">Reference proteome</keyword>
<dbReference type="Pfam" id="PF00012">
    <property type="entry name" value="HSP70"/>
    <property type="match status" value="1"/>
</dbReference>
<evidence type="ECO:0000256" key="2">
    <source>
        <dbReference type="ARBA" id="ARBA00022840"/>
    </source>
</evidence>
<evidence type="ECO:0000313" key="4">
    <source>
        <dbReference type="Proteomes" id="UP001199106"/>
    </source>
</evidence>
<dbReference type="Gene3D" id="3.30.420.40">
    <property type="match status" value="2"/>
</dbReference>
<dbReference type="Proteomes" id="UP001199106">
    <property type="component" value="Unassembled WGS sequence"/>
</dbReference>
<dbReference type="EMBL" id="JAANER010000006">
    <property type="protein sequence ID" value="KAG9188814.1"/>
    <property type="molecule type" value="Genomic_DNA"/>
</dbReference>
<name>A0AAD4FE39_9PLEO</name>
<evidence type="ECO:0000256" key="1">
    <source>
        <dbReference type="ARBA" id="ARBA00022741"/>
    </source>
</evidence>
<dbReference type="PRINTS" id="PR00301">
    <property type="entry name" value="HEATSHOCK70"/>
</dbReference>
<proteinExistence type="predicted"/>
<dbReference type="Gene3D" id="3.90.640.10">
    <property type="entry name" value="Actin, Chain A, domain 4"/>
    <property type="match status" value="1"/>
</dbReference>
<dbReference type="PANTHER" id="PTHR14187">
    <property type="entry name" value="ALPHA KINASE/ELONGATION FACTOR 2 KINASE"/>
    <property type="match status" value="1"/>
</dbReference>
<keyword evidence="1" id="KW-0547">Nucleotide-binding</keyword>
<comment type="caution">
    <text evidence="3">The sequence shown here is derived from an EMBL/GenBank/DDBJ whole genome shotgun (WGS) entry which is preliminary data.</text>
</comment>